<comment type="subunit">
    <text evidence="13">F-type ATPases have 2 components, F(1) - the catalytic core - and F(0) - the membrane proton channel. F(1) has five subunits: alpha(3), beta(3), gamma(1), delta(1), epsilon(1). F(0) has three main subunits: a(1), b(2) and c(10-14). The alpha and beta chains form an alternating ring which encloses part of the gamma chain. F(1) is attached to F(0) by a central stalk formed by the gamma and epsilon chains, while a peripheral stalk is formed by the delta and b chains.</text>
</comment>
<evidence type="ECO:0000256" key="7">
    <source>
        <dbReference type="ARBA" id="ARBA00022989"/>
    </source>
</evidence>
<keyword evidence="4 13" id="KW-0138">CF(0)</keyword>
<dbReference type="GO" id="GO:0045259">
    <property type="term" value="C:proton-transporting ATP synthase complex"/>
    <property type="evidence" value="ECO:0007669"/>
    <property type="project" value="UniProtKB-KW"/>
</dbReference>
<keyword evidence="15" id="KW-0175">Coiled coil</keyword>
<dbReference type="GO" id="GO:0046961">
    <property type="term" value="F:proton-transporting ATPase activity, rotational mechanism"/>
    <property type="evidence" value="ECO:0007669"/>
    <property type="project" value="TreeGrafter"/>
</dbReference>
<accession>A0A923LRE2</accession>
<dbReference type="InterPro" id="IPR028987">
    <property type="entry name" value="ATP_synth_B-like_membr_sf"/>
</dbReference>
<dbReference type="InterPro" id="IPR002146">
    <property type="entry name" value="ATP_synth_b/b'su_bac/chlpt"/>
</dbReference>
<evidence type="ECO:0000256" key="14">
    <source>
        <dbReference type="RuleBase" id="RU003848"/>
    </source>
</evidence>
<evidence type="ECO:0000256" key="15">
    <source>
        <dbReference type="SAM" id="Coils"/>
    </source>
</evidence>
<keyword evidence="17" id="KW-1185">Reference proteome</keyword>
<proteinExistence type="inferred from homology"/>
<keyword evidence="2 13" id="KW-0813">Transport</keyword>
<evidence type="ECO:0000256" key="9">
    <source>
        <dbReference type="ARBA" id="ARBA00023136"/>
    </source>
</evidence>
<dbReference type="NCBIfam" id="TIGR01144">
    <property type="entry name" value="ATP_synt_b"/>
    <property type="match status" value="1"/>
</dbReference>
<dbReference type="InterPro" id="IPR050059">
    <property type="entry name" value="ATP_synthase_B_chain"/>
</dbReference>
<comment type="function">
    <text evidence="13">Component of the F(0) channel, it forms part of the peripheral stalk, linking F(1) to F(0).</text>
</comment>
<keyword evidence="10 13" id="KW-0066">ATP synthesis</keyword>
<feature type="coiled-coil region" evidence="15">
    <location>
        <begin position="103"/>
        <end position="130"/>
    </location>
</feature>
<dbReference type="GO" id="GO:0005886">
    <property type="term" value="C:plasma membrane"/>
    <property type="evidence" value="ECO:0007669"/>
    <property type="project" value="UniProtKB-SubCell"/>
</dbReference>
<feature type="coiled-coil region" evidence="15">
    <location>
        <begin position="48"/>
        <end position="79"/>
    </location>
</feature>
<dbReference type="Pfam" id="PF00430">
    <property type="entry name" value="ATP-synt_B"/>
    <property type="match status" value="1"/>
</dbReference>
<sequence>MDIFQSFVYINWWNILVTMCNTLITFLIIKKFLFGPVRRMLAAREQEVQAMYATAEKAQTEAESMRSEYTERLSKAKEEAAEIVGSATRRATVRSEEILKESSQQAAAMLKKAESTIEQERKKAMNELKDEVAGLSVMIASKVVERDIKEEDHERFIEEFIDKVG</sequence>
<dbReference type="Gene3D" id="1.20.5.620">
    <property type="entry name" value="F1F0 ATP synthase subunit B, membrane domain"/>
    <property type="match status" value="1"/>
</dbReference>
<evidence type="ECO:0000256" key="4">
    <source>
        <dbReference type="ARBA" id="ARBA00022547"/>
    </source>
</evidence>
<dbReference type="CDD" id="cd06503">
    <property type="entry name" value="ATP-synt_Fo_b"/>
    <property type="match status" value="1"/>
</dbReference>
<evidence type="ECO:0000256" key="12">
    <source>
        <dbReference type="ARBA" id="ARBA00037847"/>
    </source>
</evidence>
<dbReference type="GO" id="GO:0046933">
    <property type="term" value="F:proton-transporting ATP synthase activity, rotational mechanism"/>
    <property type="evidence" value="ECO:0007669"/>
    <property type="project" value="UniProtKB-UniRule"/>
</dbReference>
<keyword evidence="6 13" id="KW-0375">Hydrogen ion transport</keyword>
<keyword evidence="7 13" id="KW-1133">Transmembrane helix</keyword>
<keyword evidence="5 13" id="KW-0812">Transmembrane</keyword>
<comment type="subcellular location">
    <subcellularLocation>
        <location evidence="13">Cell membrane</location>
        <topology evidence="13">Single-pass membrane protein</topology>
    </subcellularLocation>
    <subcellularLocation>
        <location evidence="12">Endomembrane system</location>
        <topology evidence="12">Single-pass membrane protein</topology>
    </subcellularLocation>
</comment>
<dbReference type="PANTHER" id="PTHR33445:SF1">
    <property type="entry name" value="ATP SYNTHASE SUBUNIT B"/>
    <property type="match status" value="1"/>
</dbReference>
<gene>
    <name evidence="13 16" type="primary">atpF</name>
    <name evidence="16" type="ORF">H8S45_00115</name>
</gene>
<dbReference type="SUPFAM" id="SSF81573">
    <property type="entry name" value="F1F0 ATP synthase subunit B, membrane domain"/>
    <property type="match status" value="1"/>
</dbReference>
<keyword evidence="8 13" id="KW-0406">Ion transport</keyword>
<keyword evidence="3 13" id="KW-1003">Cell membrane</keyword>
<evidence type="ECO:0000256" key="2">
    <source>
        <dbReference type="ARBA" id="ARBA00022448"/>
    </source>
</evidence>
<reference evidence="16" key="1">
    <citation type="submission" date="2020-08" db="EMBL/GenBank/DDBJ databases">
        <title>Genome public.</title>
        <authorList>
            <person name="Liu C."/>
            <person name="Sun Q."/>
        </authorList>
    </citation>
    <scope>NUCLEOTIDE SEQUENCE</scope>
    <source>
        <strain evidence="16">NSJ-28</strain>
    </source>
</reference>
<comment type="caution">
    <text evidence="16">The sequence shown here is derived from an EMBL/GenBank/DDBJ whole genome shotgun (WGS) entry which is preliminary data.</text>
</comment>
<organism evidence="16 17">
    <name type="scientific">Agathobaculum faecis</name>
    <dbReference type="NCBI Taxonomy" id="2763013"/>
    <lineage>
        <taxon>Bacteria</taxon>
        <taxon>Bacillati</taxon>
        <taxon>Bacillota</taxon>
        <taxon>Clostridia</taxon>
        <taxon>Eubacteriales</taxon>
        <taxon>Butyricicoccaceae</taxon>
        <taxon>Agathobaculum</taxon>
    </lineage>
</organism>
<evidence type="ECO:0000256" key="8">
    <source>
        <dbReference type="ARBA" id="ARBA00023065"/>
    </source>
</evidence>
<evidence type="ECO:0000313" key="17">
    <source>
        <dbReference type="Proteomes" id="UP000606499"/>
    </source>
</evidence>
<dbReference type="Proteomes" id="UP000606499">
    <property type="component" value="Unassembled WGS sequence"/>
</dbReference>
<evidence type="ECO:0000256" key="1">
    <source>
        <dbReference type="ARBA" id="ARBA00005513"/>
    </source>
</evidence>
<comment type="similarity">
    <text evidence="1 13 14">Belongs to the ATPase B chain family.</text>
</comment>
<evidence type="ECO:0000256" key="5">
    <source>
        <dbReference type="ARBA" id="ARBA00022692"/>
    </source>
</evidence>
<evidence type="ECO:0000313" key="16">
    <source>
        <dbReference type="EMBL" id="MBC5723881.1"/>
    </source>
</evidence>
<evidence type="ECO:0000256" key="13">
    <source>
        <dbReference type="HAMAP-Rule" id="MF_01398"/>
    </source>
</evidence>
<evidence type="ECO:0000256" key="11">
    <source>
        <dbReference type="ARBA" id="ARBA00025198"/>
    </source>
</evidence>
<evidence type="ECO:0000256" key="3">
    <source>
        <dbReference type="ARBA" id="ARBA00022475"/>
    </source>
</evidence>
<feature type="transmembrane region" description="Helical" evidence="13">
    <location>
        <begin position="12"/>
        <end position="29"/>
    </location>
</feature>
<dbReference type="EMBL" id="JACOPL010000001">
    <property type="protein sequence ID" value="MBC5723881.1"/>
    <property type="molecule type" value="Genomic_DNA"/>
</dbReference>
<dbReference type="AlphaFoldDB" id="A0A923LRE2"/>
<dbReference type="GO" id="GO:0012505">
    <property type="term" value="C:endomembrane system"/>
    <property type="evidence" value="ECO:0007669"/>
    <property type="project" value="UniProtKB-SubCell"/>
</dbReference>
<keyword evidence="9 13" id="KW-0472">Membrane</keyword>
<dbReference type="InterPro" id="IPR005864">
    <property type="entry name" value="ATP_synth_F0_bsu_bac"/>
</dbReference>
<dbReference type="HAMAP" id="MF_01398">
    <property type="entry name" value="ATP_synth_b_bprime"/>
    <property type="match status" value="1"/>
</dbReference>
<evidence type="ECO:0000256" key="10">
    <source>
        <dbReference type="ARBA" id="ARBA00023310"/>
    </source>
</evidence>
<comment type="function">
    <text evidence="11 13">F(1)F(0) ATP synthase produces ATP from ADP in the presence of a proton or sodium gradient. F-type ATPases consist of two structural domains, F(1) containing the extramembraneous catalytic core and F(0) containing the membrane proton channel, linked together by a central stalk and a peripheral stalk. During catalysis, ATP synthesis in the catalytic domain of F(1) is coupled via a rotary mechanism of the central stalk subunits to proton translocation.</text>
</comment>
<dbReference type="PANTHER" id="PTHR33445">
    <property type="entry name" value="ATP SYNTHASE SUBUNIT B', CHLOROPLASTIC"/>
    <property type="match status" value="1"/>
</dbReference>
<dbReference type="RefSeq" id="WP_082397241.1">
    <property type="nucleotide sequence ID" value="NZ_JACOPL010000001.1"/>
</dbReference>
<evidence type="ECO:0000256" key="6">
    <source>
        <dbReference type="ARBA" id="ARBA00022781"/>
    </source>
</evidence>
<protein>
    <recommendedName>
        <fullName evidence="13">ATP synthase subunit b</fullName>
    </recommendedName>
    <alternativeName>
        <fullName evidence="13">ATP synthase F(0) sector subunit b</fullName>
    </alternativeName>
    <alternativeName>
        <fullName evidence="13">ATPase subunit I</fullName>
    </alternativeName>
    <alternativeName>
        <fullName evidence="13">F-type ATPase subunit b</fullName>
        <shortName evidence="13">F-ATPase subunit b</shortName>
    </alternativeName>
</protein>
<name>A0A923LRE2_9FIRM</name>